<dbReference type="Pfam" id="PF14476">
    <property type="entry name" value="Chloroplast_duf"/>
    <property type="match status" value="1"/>
</dbReference>
<dbReference type="EMBL" id="JANJYI010000006">
    <property type="protein sequence ID" value="KAK2646390.1"/>
    <property type="molecule type" value="Genomic_DNA"/>
</dbReference>
<organism evidence="1 2">
    <name type="scientific">Dipteronia dyeriana</name>
    <dbReference type="NCBI Taxonomy" id="168575"/>
    <lineage>
        <taxon>Eukaryota</taxon>
        <taxon>Viridiplantae</taxon>
        <taxon>Streptophyta</taxon>
        <taxon>Embryophyta</taxon>
        <taxon>Tracheophyta</taxon>
        <taxon>Spermatophyta</taxon>
        <taxon>Magnoliopsida</taxon>
        <taxon>eudicotyledons</taxon>
        <taxon>Gunneridae</taxon>
        <taxon>Pentapetalae</taxon>
        <taxon>rosids</taxon>
        <taxon>malvids</taxon>
        <taxon>Sapindales</taxon>
        <taxon>Sapindaceae</taxon>
        <taxon>Hippocastanoideae</taxon>
        <taxon>Acereae</taxon>
        <taxon>Dipteronia</taxon>
    </lineage>
</organism>
<evidence type="ECO:0000313" key="2">
    <source>
        <dbReference type="Proteomes" id="UP001280121"/>
    </source>
</evidence>
<accession>A0AAD9U2Y3</accession>
<dbReference type="AlphaFoldDB" id="A0AAD9U2Y3"/>
<reference evidence="1" key="1">
    <citation type="journal article" date="2023" name="Plant J.">
        <title>Genome sequences and population genomics provide insights into the demographic history, inbreeding, and mutation load of two 'living fossil' tree species of Dipteronia.</title>
        <authorList>
            <person name="Feng Y."/>
            <person name="Comes H.P."/>
            <person name="Chen J."/>
            <person name="Zhu S."/>
            <person name="Lu R."/>
            <person name="Zhang X."/>
            <person name="Li P."/>
            <person name="Qiu J."/>
            <person name="Olsen K.M."/>
            <person name="Qiu Y."/>
        </authorList>
    </citation>
    <scope>NUCLEOTIDE SEQUENCE</scope>
    <source>
        <strain evidence="1">KIB01</strain>
    </source>
</reference>
<dbReference type="InterPro" id="IPR027949">
    <property type="entry name" value="Chloroplast_duf"/>
</dbReference>
<keyword evidence="2" id="KW-1185">Reference proteome</keyword>
<name>A0AAD9U2Y3_9ROSI</name>
<gene>
    <name evidence="1" type="ORF">Ddye_021585</name>
</gene>
<protein>
    <submittedName>
        <fullName evidence="1">Uncharacterized protein</fullName>
    </submittedName>
</protein>
<dbReference type="PANTHER" id="PTHR33358">
    <property type="entry name" value="F-BOX PROTEIN WITH A DOMAIN PROTEIN"/>
    <property type="match status" value="1"/>
</dbReference>
<proteinExistence type="predicted"/>
<comment type="caution">
    <text evidence="1">The sequence shown here is derived from an EMBL/GenBank/DDBJ whole genome shotgun (WGS) entry which is preliminary data.</text>
</comment>
<dbReference type="Proteomes" id="UP001280121">
    <property type="component" value="Unassembled WGS sequence"/>
</dbReference>
<sequence length="144" mass="15971">MGEGYSMNLRSEGGSLMVGIEHEAHKGVLLTSMQSWHMVKWDLKQVPILIGIMGLSVYPHVNGDLIPIFQDTRLPPTLFGMVAGKCVLLEMYRNCAGFFTLLKESIESTVDESGVEKRENGEIFEMKLALNLVKSLSENQAILA</sequence>
<evidence type="ECO:0000313" key="1">
    <source>
        <dbReference type="EMBL" id="KAK2646390.1"/>
    </source>
</evidence>
<dbReference type="PANTHER" id="PTHR33358:SF12">
    <property type="entry name" value="F-BOX PROTEIN WITH A DOMAIN PROTEIN"/>
    <property type="match status" value="1"/>
</dbReference>